<dbReference type="InterPro" id="IPR005564">
    <property type="entry name" value="Major_capsid_GpE"/>
</dbReference>
<dbReference type="Pfam" id="PF03864">
    <property type="entry name" value="Phage_cap_E"/>
    <property type="match status" value="1"/>
</dbReference>
<proteinExistence type="predicted"/>
<sequence length="356" mass="38976">MNISDVFSAAAIAVQQTEAASNRMAYLGEGFFPAKKKMGLDLKWIKSHKGLPVSLAPSNFDAKSTLRSREGIKVDETQMAFFRESMLVKEEDEQEIMRIIDGNDPYLASVLSSIYDDASTLVEGARVVAERMRMQLLAPVTDGSPRIVLEAGGVQYSYNYDTDGSYKTNNYNAITTATKKWSATDTADPMSDIQDALDSVESNTGTRPTIMLCSKKTMGYLKANAKIKSAVLAQNVTANVFMTDARVNELFQNELGVTVIVYSKQYKDETGTAHKFYPDDMVTLLPEGALGSTWYGTTPEERTLMGKADADVSLVDTGIAVAVTTTSDPVNTKTTVSEIVLPSFERMDETYVIKVA</sequence>
<organism evidence="3">
    <name type="scientific">Siphoviridae sp. ct8Cp41</name>
    <dbReference type="NCBI Taxonomy" id="2825358"/>
    <lineage>
        <taxon>Viruses</taxon>
        <taxon>Duplodnaviria</taxon>
        <taxon>Heunggongvirae</taxon>
        <taxon>Uroviricota</taxon>
        <taxon>Caudoviricetes</taxon>
    </lineage>
</organism>
<dbReference type="InterPro" id="IPR053738">
    <property type="entry name" value="Lambda_capsid_assembly"/>
</dbReference>
<evidence type="ECO:0000256" key="2">
    <source>
        <dbReference type="ARBA" id="ARBA00023200"/>
    </source>
</evidence>
<evidence type="ECO:0000256" key="1">
    <source>
        <dbReference type="ARBA" id="ARBA00022561"/>
    </source>
</evidence>
<protein>
    <submittedName>
        <fullName evidence="3">Major capsid protein</fullName>
    </submittedName>
</protein>
<accession>A0A8S5UB78</accession>
<keyword evidence="2" id="KW-1035">Host cytoplasm</keyword>
<name>A0A8S5UB78_9CAUD</name>
<keyword evidence="1" id="KW-0946">Virion</keyword>
<dbReference type="EMBL" id="BK016059">
    <property type="protein sequence ID" value="DAF91650.1"/>
    <property type="molecule type" value="Genomic_DNA"/>
</dbReference>
<evidence type="ECO:0000313" key="3">
    <source>
        <dbReference type="EMBL" id="DAF91650.1"/>
    </source>
</evidence>
<dbReference type="GO" id="GO:0019028">
    <property type="term" value="C:viral capsid"/>
    <property type="evidence" value="ECO:0007669"/>
    <property type="project" value="UniProtKB-KW"/>
</dbReference>
<reference evidence="3" key="1">
    <citation type="journal article" date="2021" name="Proc. Natl. Acad. Sci. U.S.A.">
        <title>A Catalog of Tens of Thousands of Viruses from Human Metagenomes Reveals Hidden Associations with Chronic Diseases.</title>
        <authorList>
            <person name="Tisza M.J."/>
            <person name="Buck C.B."/>
        </authorList>
    </citation>
    <scope>NUCLEOTIDE SEQUENCE</scope>
    <source>
        <strain evidence="3">Ct8Cp41</strain>
    </source>
</reference>
<keyword evidence="1" id="KW-0167">Capsid protein</keyword>
<dbReference type="Gene3D" id="3.90.1690.10">
    <property type="entry name" value="phage-related protein like domain"/>
    <property type="match status" value="1"/>
</dbReference>